<protein>
    <submittedName>
        <fullName evidence="4">AH receptor-interacting protein-like</fullName>
    </submittedName>
</protein>
<evidence type="ECO:0000256" key="1">
    <source>
        <dbReference type="ARBA" id="ARBA00022737"/>
    </source>
</evidence>
<dbReference type="PANTHER" id="PTHR11242:SF0">
    <property type="entry name" value="TPR_REGION DOMAIN-CONTAINING PROTEIN"/>
    <property type="match status" value="1"/>
</dbReference>
<dbReference type="Gene3D" id="1.25.40.10">
    <property type="entry name" value="Tetratricopeptide repeat domain"/>
    <property type="match status" value="1"/>
</dbReference>
<reference evidence="4" key="1">
    <citation type="submission" date="2025-08" db="UniProtKB">
        <authorList>
            <consortium name="RefSeq"/>
        </authorList>
    </citation>
    <scope>IDENTIFICATION</scope>
    <source>
        <tissue evidence="4">Muscle</tissue>
    </source>
</reference>
<sequence>MENTHRLGPETKLSFCISELLQLEAPGDYDKESWAMEPEEKLASVPKLREEGNVLYRTKEYKRAADKYAEALNRLEQLLLREKPGDEEWNQLDYMKIPLLLNYSQCKLLEKDYYAVIEHTTSVLQKEPNNVKALFRRAKAHVGAWNPVEAHEDFCRIMELDPSLENTVRRELQLLEKEEKKKNLEDKEMLKGKIFNM</sequence>
<dbReference type="InterPro" id="IPR039663">
    <property type="entry name" value="AIP/AIPL1/TTC9"/>
</dbReference>
<proteinExistence type="predicted"/>
<name>A0ABM1C1G1_LIMPO</name>
<gene>
    <name evidence="4" type="primary">LOC106476460</name>
</gene>
<dbReference type="RefSeq" id="XP_013792571.1">
    <property type="nucleotide sequence ID" value="XM_013937117.2"/>
</dbReference>
<dbReference type="SUPFAM" id="SSF48452">
    <property type="entry name" value="TPR-like"/>
    <property type="match status" value="1"/>
</dbReference>
<dbReference type="InterPro" id="IPR011990">
    <property type="entry name" value="TPR-like_helical_dom_sf"/>
</dbReference>
<evidence type="ECO:0000313" key="4">
    <source>
        <dbReference type="RefSeq" id="XP_013792571.1"/>
    </source>
</evidence>
<evidence type="ECO:0000256" key="2">
    <source>
        <dbReference type="ARBA" id="ARBA00022803"/>
    </source>
</evidence>
<keyword evidence="2" id="KW-0802">TPR repeat</keyword>
<dbReference type="PANTHER" id="PTHR11242">
    <property type="entry name" value="ARYL HYDROCARBON RECEPTOR INTERACTING PROTEIN RELATED"/>
    <property type="match status" value="1"/>
</dbReference>
<keyword evidence="1" id="KW-0677">Repeat</keyword>
<organism evidence="3 4">
    <name type="scientific">Limulus polyphemus</name>
    <name type="common">Atlantic horseshoe crab</name>
    <dbReference type="NCBI Taxonomy" id="6850"/>
    <lineage>
        <taxon>Eukaryota</taxon>
        <taxon>Metazoa</taxon>
        <taxon>Ecdysozoa</taxon>
        <taxon>Arthropoda</taxon>
        <taxon>Chelicerata</taxon>
        <taxon>Merostomata</taxon>
        <taxon>Xiphosura</taxon>
        <taxon>Limulidae</taxon>
        <taxon>Limulus</taxon>
    </lineage>
</organism>
<accession>A0ABM1C1G1</accession>
<evidence type="ECO:0000313" key="3">
    <source>
        <dbReference type="Proteomes" id="UP000694941"/>
    </source>
</evidence>
<keyword evidence="3" id="KW-1185">Reference proteome</keyword>
<dbReference type="GeneID" id="106476460"/>
<dbReference type="Proteomes" id="UP000694941">
    <property type="component" value="Unplaced"/>
</dbReference>